<feature type="transmembrane region" description="Helical" evidence="1">
    <location>
        <begin position="255"/>
        <end position="273"/>
    </location>
</feature>
<dbReference type="AlphaFoldDB" id="A0A1X7IKU5"/>
<keyword evidence="1" id="KW-0472">Membrane</keyword>
<name>A0A1X7IKU5_9SPHI</name>
<organism evidence="2 3">
    <name type="scientific">Sphingobacterium psychroaquaticum</name>
    <dbReference type="NCBI Taxonomy" id="561061"/>
    <lineage>
        <taxon>Bacteria</taxon>
        <taxon>Pseudomonadati</taxon>
        <taxon>Bacteroidota</taxon>
        <taxon>Sphingobacteriia</taxon>
        <taxon>Sphingobacteriales</taxon>
        <taxon>Sphingobacteriaceae</taxon>
        <taxon>Sphingobacterium</taxon>
    </lineage>
</organism>
<protein>
    <submittedName>
        <fullName evidence="2">Uncharacterized protein</fullName>
    </submittedName>
</protein>
<dbReference type="EMBL" id="FXAU01000001">
    <property type="protein sequence ID" value="SMG15592.1"/>
    <property type="molecule type" value="Genomic_DNA"/>
</dbReference>
<keyword evidence="3" id="KW-1185">Reference proteome</keyword>
<accession>A0A1X7IKU5</accession>
<dbReference type="RefSeq" id="WP_085471790.1">
    <property type="nucleotide sequence ID" value="NZ_FXAU01000001.1"/>
</dbReference>
<sequence length="301" mass="35195">MVSLENRMGYLARVSENAKLSAFNDFLLGEVNHIAPNHNSNGSEEIFYGVLKAIRNNSKNDFESYYNKKSKSKPSKGSPAPFVNDDFLIFSFIVGIMKFNIDRNWINHIISIRNRNSITITFENILNENYYSTSNLPEIVFMFLNIYGKTLITNDFSSFTFKKVIENVRLFENRSDFQILCSLKAYDTIFMLKEVPDKKKIDRLEKFNFNFIERIRYISWIVQAILFALLIYLILKLPKYNPEAIAYIEKYNYAFTIFGALGLSVIGNVIPSIRNKSQEIIMRIFGYPKELLQDFKDKRDK</sequence>
<evidence type="ECO:0000313" key="2">
    <source>
        <dbReference type="EMBL" id="SMG15592.1"/>
    </source>
</evidence>
<evidence type="ECO:0000313" key="3">
    <source>
        <dbReference type="Proteomes" id="UP000192980"/>
    </source>
</evidence>
<gene>
    <name evidence="2" type="ORF">SAMN05660862_0974</name>
</gene>
<keyword evidence="1" id="KW-0812">Transmembrane</keyword>
<feature type="transmembrane region" description="Helical" evidence="1">
    <location>
        <begin position="217"/>
        <end position="235"/>
    </location>
</feature>
<keyword evidence="1" id="KW-1133">Transmembrane helix</keyword>
<reference evidence="2 3" key="1">
    <citation type="submission" date="2017-04" db="EMBL/GenBank/DDBJ databases">
        <authorList>
            <person name="Afonso C.L."/>
            <person name="Miller P.J."/>
            <person name="Scott M.A."/>
            <person name="Spackman E."/>
            <person name="Goraichik I."/>
            <person name="Dimitrov K.M."/>
            <person name="Suarez D.L."/>
            <person name="Swayne D.E."/>
        </authorList>
    </citation>
    <scope>NUCLEOTIDE SEQUENCE [LARGE SCALE GENOMIC DNA]</scope>
    <source>
        <strain evidence="2 3">DSM 22418</strain>
    </source>
</reference>
<evidence type="ECO:0000256" key="1">
    <source>
        <dbReference type="SAM" id="Phobius"/>
    </source>
</evidence>
<proteinExistence type="predicted"/>
<dbReference type="OrthoDB" id="883901at2"/>
<dbReference type="Proteomes" id="UP000192980">
    <property type="component" value="Unassembled WGS sequence"/>
</dbReference>
<dbReference type="STRING" id="561061.SAMN05660862_0974"/>